<organism evidence="2 3">
    <name type="scientific">Pseudovirgaria hyperparasitica</name>
    <dbReference type="NCBI Taxonomy" id="470096"/>
    <lineage>
        <taxon>Eukaryota</taxon>
        <taxon>Fungi</taxon>
        <taxon>Dikarya</taxon>
        <taxon>Ascomycota</taxon>
        <taxon>Pezizomycotina</taxon>
        <taxon>Dothideomycetes</taxon>
        <taxon>Dothideomycetes incertae sedis</taxon>
        <taxon>Acrospermales</taxon>
        <taxon>Acrospermaceae</taxon>
        <taxon>Pseudovirgaria</taxon>
    </lineage>
</organism>
<reference evidence="2" key="1">
    <citation type="journal article" date="2020" name="Stud. Mycol.">
        <title>101 Dothideomycetes genomes: a test case for predicting lifestyles and emergence of pathogens.</title>
        <authorList>
            <person name="Haridas S."/>
            <person name="Albert R."/>
            <person name="Binder M."/>
            <person name="Bloem J."/>
            <person name="Labutti K."/>
            <person name="Salamov A."/>
            <person name="Andreopoulos B."/>
            <person name="Baker S."/>
            <person name="Barry K."/>
            <person name="Bills G."/>
            <person name="Bluhm B."/>
            <person name="Cannon C."/>
            <person name="Castanera R."/>
            <person name="Culley D."/>
            <person name="Daum C."/>
            <person name="Ezra D."/>
            <person name="Gonzalez J."/>
            <person name="Henrissat B."/>
            <person name="Kuo A."/>
            <person name="Liang C."/>
            <person name="Lipzen A."/>
            <person name="Lutzoni F."/>
            <person name="Magnuson J."/>
            <person name="Mondo S."/>
            <person name="Nolan M."/>
            <person name="Ohm R."/>
            <person name="Pangilinan J."/>
            <person name="Park H.-J."/>
            <person name="Ramirez L."/>
            <person name="Alfaro M."/>
            <person name="Sun H."/>
            <person name="Tritt A."/>
            <person name="Yoshinaga Y."/>
            <person name="Zwiers L.-H."/>
            <person name="Turgeon B."/>
            <person name="Goodwin S."/>
            <person name="Spatafora J."/>
            <person name="Crous P."/>
            <person name="Grigoriev I."/>
        </authorList>
    </citation>
    <scope>NUCLEOTIDE SEQUENCE</scope>
    <source>
        <strain evidence="2">CBS 121739</strain>
    </source>
</reference>
<dbReference type="RefSeq" id="XP_033604084.1">
    <property type="nucleotide sequence ID" value="XM_033747909.1"/>
</dbReference>
<keyword evidence="1" id="KW-1133">Transmembrane helix</keyword>
<name>A0A6A6WFV5_9PEZI</name>
<evidence type="ECO:0000313" key="3">
    <source>
        <dbReference type="Proteomes" id="UP000799437"/>
    </source>
</evidence>
<keyword evidence="1" id="KW-0472">Membrane</keyword>
<dbReference type="GeneID" id="54488963"/>
<sequence>MPPCAQWFAHNNMRGLFETTVYKSTVIARNNAQVENLPRVAPPQPVTADPSGGIHFSTELYIGLGVGLAVAVVAIVVAFIVILSKQKKESRDLTMIGDEALGIYGEKDISIVSVKAVSDHDDSRYLASTAVRRPAYLEPKDDRRYSLFLDITVGIRQPPVSPDKGRATKAKDAASSFANQYSPLRLIQLCDLKRHCHSHGSPSLKRSGASISIVTRGLCRLMFGNFFRIVNACIGYQYLKIEQWKHPWGQSHDETFHIVLLHPKWCC</sequence>
<proteinExistence type="predicted"/>
<dbReference type="Proteomes" id="UP000799437">
    <property type="component" value="Unassembled WGS sequence"/>
</dbReference>
<keyword evidence="3" id="KW-1185">Reference proteome</keyword>
<protein>
    <submittedName>
        <fullName evidence="2">Uncharacterized protein</fullName>
    </submittedName>
</protein>
<accession>A0A6A6WFV5</accession>
<gene>
    <name evidence="2" type="ORF">EJ05DRAFT_507280</name>
</gene>
<evidence type="ECO:0000256" key="1">
    <source>
        <dbReference type="SAM" id="Phobius"/>
    </source>
</evidence>
<evidence type="ECO:0000313" key="2">
    <source>
        <dbReference type="EMBL" id="KAF2761633.1"/>
    </source>
</evidence>
<keyword evidence="1" id="KW-0812">Transmembrane</keyword>
<dbReference type="EMBL" id="ML996566">
    <property type="protein sequence ID" value="KAF2761633.1"/>
    <property type="molecule type" value="Genomic_DNA"/>
</dbReference>
<dbReference type="AlphaFoldDB" id="A0A6A6WFV5"/>
<feature type="transmembrane region" description="Helical" evidence="1">
    <location>
        <begin position="60"/>
        <end position="83"/>
    </location>
</feature>